<evidence type="ECO:0000313" key="3">
    <source>
        <dbReference type="EMBL" id="MDQ8832340.1"/>
    </source>
</evidence>
<organism evidence="2 4">
    <name type="scientific">Streptococcus ruminantium</name>
    <dbReference type="NCBI Taxonomy" id="1917441"/>
    <lineage>
        <taxon>Bacteria</taxon>
        <taxon>Bacillati</taxon>
        <taxon>Bacillota</taxon>
        <taxon>Bacilli</taxon>
        <taxon>Lactobacillales</taxon>
        <taxon>Streptococcaceae</taxon>
        <taxon>Streptococcus</taxon>
    </lineage>
</organism>
<keyword evidence="5" id="KW-1185">Reference proteome</keyword>
<dbReference type="Proteomes" id="UP000269331">
    <property type="component" value="Chromosome"/>
</dbReference>
<accession>A0A2Z5U4N3</accession>
<proteinExistence type="predicted"/>
<dbReference type="EMBL" id="AP018400">
    <property type="protein sequence ID" value="BBA93043.1"/>
    <property type="molecule type" value="Genomic_DNA"/>
</dbReference>
<dbReference type="AlphaFoldDB" id="A0A2Z5U4N3"/>
<dbReference type="PANTHER" id="PTHR36437:SF2">
    <property type="entry name" value="GLYOXALASE_BLEOMYCIN RESISTANCE PROTEIN_DIOXYGENASE"/>
    <property type="match status" value="1"/>
</dbReference>
<dbReference type="OrthoDB" id="9803079at2"/>
<dbReference type="Proteomes" id="UP001228446">
    <property type="component" value="Unassembled WGS sequence"/>
</dbReference>
<dbReference type="InterPro" id="IPR004360">
    <property type="entry name" value="Glyas_Fos-R_dOase_dom"/>
</dbReference>
<dbReference type="RefSeq" id="WP_120171976.1">
    <property type="nucleotide sequence ID" value="NZ_AP018400.1"/>
</dbReference>
<evidence type="ECO:0000313" key="2">
    <source>
        <dbReference type="EMBL" id="BBA93043.1"/>
    </source>
</evidence>
<feature type="domain" description="VOC" evidence="1">
    <location>
        <begin position="4"/>
        <end position="124"/>
    </location>
</feature>
<protein>
    <submittedName>
        <fullName evidence="2">Glyoxalase</fullName>
    </submittedName>
    <submittedName>
        <fullName evidence="3">VOC family protein</fullName>
    </submittedName>
</protein>
<name>A0A2Z5U4N3_9STRE</name>
<reference evidence="3 5" key="2">
    <citation type="submission" date="2023-08" db="EMBL/GenBank/DDBJ databases">
        <title>Streptococcus ruminantium-associated sheep mastitis outbreak detected in Italy is distinct from bovine isolates.</title>
        <authorList>
            <person name="Rosa M.N."/>
            <person name="Vezina B."/>
            <person name="Tola S."/>
        </authorList>
    </citation>
    <scope>NUCLEOTIDE SEQUENCE [LARGE SCALE GENOMIC DNA]</scope>
    <source>
        <strain evidence="3 5">OM6730</strain>
    </source>
</reference>
<dbReference type="Gene3D" id="3.10.180.10">
    <property type="entry name" value="2,3-Dihydroxybiphenyl 1,2-Dioxygenase, domain 1"/>
    <property type="match status" value="1"/>
</dbReference>
<dbReference type="GeneID" id="52229967"/>
<sequence length="125" mass="14168">MISSLGQVMLYVNDMEASAQFWREKVGFERVERQKQGTQISYIIAPKIDSEVQLVLHDKPAVTAMNPDMNLATPSILMSSINLEKTYQEFIAKGINVNPIIDLGCMKVFNFSDDEDNYFAVREVS</sequence>
<dbReference type="EMBL" id="JAVIBX010000002">
    <property type="protein sequence ID" value="MDQ8832340.1"/>
    <property type="molecule type" value="Genomic_DNA"/>
</dbReference>
<evidence type="ECO:0000313" key="5">
    <source>
        <dbReference type="Proteomes" id="UP001228446"/>
    </source>
</evidence>
<dbReference type="KEGG" id="srq:SR187_7195"/>
<dbReference type="InterPro" id="IPR037523">
    <property type="entry name" value="VOC_core"/>
</dbReference>
<dbReference type="PANTHER" id="PTHR36437">
    <property type="entry name" value="GLYOXALASE/BLEOMYCIN RESISTANCE PROTEIN/DIOXYGENASE"/>
    <property type="match status" value="1"/>
</dbReference>
<dbReference type="InterPro" id="IPR029068">
    <property type="entry name" value="Glyas_Bleomycin-R_OHBP_Dase"/>
</dbReference>
<dbReference type="Pfam" id="PF00903">
    <property type="entry name" value="Glyoxalase"/>
    <property type="match status" value="1"/>
</dbReference>
<evidence type="ECO:0000313" key="4">
    <source>
        <dbReference type="Proteomes" id="UP000269331"/>
    </source>
</evidence>
<dbReference type="SUPFAM" id="SSF54593">
    <property type="entry name" value="Glyoxalase/Bleomycin resistance protein/Dihydroxybiphenyl dioxygenase"/>
    <property type="match status" value="1"/>
</dbReference>
<dbReference type="PROSITE" id="PS51819">
    <property type="entry name" value="VOC"/>
    <property type="match status" value="1"/>
</dbReference>
<evidence type="ECO:0000259" key="1">
    <source>
        <dbReference type="PROSITE" id="PS51819"/>
    </source>
</evidence>
<gene>
    <name evidence="3" type="ORF">RFF62_00750</name>
    <name evidence="2" type="ORF">SR187_7195</name>
</gene>
<reference evidence="2 4" key="1">
    <citation type="journal article" date="2018" name="Genome Biol. Evol.">
        <title>Complete Genome Sequence of Streptococcus ruminantium sp. nov. GUT-187T (=DSM 104980T =JCM 31869T), the Type Strain of S. ruminantium, and Comparison with Genome Sequences of Streptococcus suis Strains.</title>
        <authorList>
            <person name="Tohya M."/>
            <person name="Sekizaki T."/>
            <person name="Miyoshi-Akiyama T."/>
        </authorList>
    </citation>
    <scope>NUCLEOTIDE SEQUENCE [LARGE SCALE GENOMIC DNA]</scope>
    <source>
        <strain evidence="2 4">GUT187T</strain>
    </source>
</reference>